<dbReference type="PANTHER" id="PTHR12236:SF46">
    <property type="entry name" value="CUTICULAR PROTEIN 30B-RELATED"/>
    <property type="match status" value="1"/>
</dbReference>
<evidence type="ECO:0000313" key="5">
    <source>
        <dbReference type="EMBL" id="CRL00573.1"/>
    </source>
</evidence>
<dbReference type="PROSITE" id="PS00233">
    <property type="entry name" value="CHIT_BIND_RR_1"/>
    <property type="match status" value="2"/>
</dbReference>
<protein>
    <submittedName>
        <fullName evidence="5">CLUMA_CG013833, isoform A</fullName>
    </submittedName>
</protein>
<dbReference type="GO" id="GO:0031012">
    <property type="term" value="C:extracellular matrix"/>
    <property type="evidence" value="ECO:0007669"/>
    <property type="project" value="TreeGrafter"/>
</dbReference>
<feature type="coiled-coil region" evidence="4">
    <location>
        <begin position="253"/>
        <end position="301"/>
    </location>
</feature>
<dbReference type="GO" id="GO:0042302">
    <property type="term" value="F:structural constituent of cuticle"/>
    <property type="evidence" value="ECO:0007669"/>
    <property type="project" value="UniProtKB-UniRule"/>
</dbReference>
<dbReference type="Pfam" id="PF00379">
    <property type="entry name" value="Chitin_bind_4"/>
    <property type="match status" value="2"/>
</dbReference>
<organism evidence="5 6">
    <name type="scientific">Clunio marinus</name>
    <dbReference type="NCBI Taxonomy" id="568069"/>
    <lineage>
        <taxon>Eukaryota</taxon>
        <taxon>Metazoa</taxon>
        <taxon>Ecdysozoa</taxon>
        <taxon>Arthropoda</taxon>
        <taxon>Hexapoda</taxon>
        <taxon>Insecta</taxon>
        <taxon>Pterygota</taxon>
        <taxon>Neoptera</taxon>
        <taxon>Endopterygota</taxon>
        <taxon>Diptera</taxon>
        <taxon>Nematocera</taxon>
        <taxon>Chironomoidea</taxon>
        <taxon>Chironomidae</taxon>
        <taxon>Clunio</taxon>
    </lineage>
</organism>
<dbReference type="PROSITE" id="PS51155">
    <property type="entry name" value="CHIT_BIND_RR_2"/>
    <property type="match status" value="2"/>
</dbReference>
<evidence type="ECO:0000313" key="6">
    <source>
        <dbReference type="Proteomes" id="UP000183832"/>
    </source>
</evidence>
<dbReference type="InterPro" id="IPR031311">
    <property type="entry name" value="CHIT_BIND_RR_consensus"/>
</dbReference>
<dbReference type="GO" id="GO:0005615">
    <property type="term" value="C:extracellular space"/>
    <property type="evidence" value="ECO:0007669"/>
    <property type="project" value="TreeGrafter"/>
</dbReference>
<dbReference type="STRING" id="568069.A0A1J1IK00"/>
<evidence type="ECO:0000256" key="4">
    <source>
        <dbReference type="SAM" id="Coils"/>
    </source>
</evidence>
<keyword evidence="1 3" id="KW-0193">Cuticle</keyword>
<evidence type="ECO:0000256" key="1">
    <source>
        <dbReference type="ARBA" id="ARBA00022460"/>
    </source>
</evidence>
<evidence type="ECO:0000256" key="2">
    <source>
        <dbReference type="ARBA" id="ARBA00022737"/>
    </source>
</evidence>
<keyword evidence="2" id="KW-0677">Repeat</keyword>
<dbReference type="Proteomes" id="UP000183832">
    <property type="component" value="Unassembled WGS sequence"/>
</dbReference>
<dbReference type="PRINTS" id="PR00947">
    <property type="entry name" value="CUTICLE"/>
</dbReference>
<name>A0A1J1IK00_9DIPT</name>
<dbReference type="InterPro" id="IPR022727">
    <property type="entry name" value="Cuticle_C1"/>
</dbReference>
<evidence type="ECO:0000256" key="3">
    <source>
        <dbReference type="PROSITE-ProRule" id="PRU00497"/>
    </source>
</evidence>
<gene>
    <name evidence="5" type="primary">similar to Cuticle protein</name>
    <name evidence="5" type="ORF">CLUMA_CG013833</name>
</gene>
<dbReference type="Pfam" id="PF11018">
    <property type="entry name" value="Cuticle_3"/>
    <property type="match status" value="1"/>
</dbReference>
<dbReference type="InterPro" id="IPR051217">
    <property type="entry name" value="Insect_Cuticle_Struc_Prot"/>
</dbReference>
<dbReference type="EMBL" id="CVRI01000054">
    <property type="protein sequence ID" value="CRL00573.1"/>
    <property type="molecule type" value="Genomic_DNA"/>
</dbReference>
<feature type="coiled-coil region" evidence="4">
    <location>
        <begin position="332"/>
        <end position="393"/>
    </location>
</feature>
<dbReference type="InterPro" id="IPR000618">
    <property type="entry name" value="Insect_cuticle"/>
</dbReference>
<keyword evidence="4" id="KW-0175">Coiled coil</keyword>
<proteinExistence type="predicted"/>
<dbReference type="AlphaFoldDB" id="A0A1J1IK00"/>
<reference evidence="5 6" key="1">
    <citation type="submission" date="2015-04" db="EMBL/GenBank/DDBJ databases">
        <authorList>
            <person name="Syromyatnikov M.Y."/>
            <person name="Popov V.N."/>
        </authorList>
    </citation>
    <scope>NUCLEOTIDE SEQUENCE [LARGE SCALE GENOMIC DNA]</scope>
</reference>
<accession>A0A1J1IK00</accession>
<sequence>MPVVKHIVQPVLKKVVEHEEPANYDFEYAVHDDHTGDIKEHHESAKNGAVEGYYTLIDADGYRRIVHYTADDAHGFVAEVRREKIEGHQVVKNVQPVVVKKVIAQPAIAVQKYVAPAPVHQYYSAPETQYYKTEVQQPQQYYNVVAPVKVAVAQPVVQKYVAPVVTKVVSSAPAYDNNHDFSSHQVNRETKLSIQTMNSHDEEVLRLNKKIKQLIWQNEQNMSRSSQLMSENMRLSMTVEELKQISATSSSLNVKYKLQLEQEINEKEALQEANHRLKSKLNKLAVNCNELNQRVKVLEANLKRKPAIRISQPHVQVVESVSSTIQLDNAAFIDLQNRFDKLEAEHNEALNVIDELEFELGDIDYLESETQRLKQENAELKQLLQNSSNSQDESTAYGQDVNSTSDNLRNLTLKYIKYLKKNIIMASKFIALFALIAVASAQHYHNDYYQQQPQYHQYQAPALIKSVQPALIKSVQPALIKSYQPAVVKQIVQPTYVKQVAHEEPANYEFNYDVHDPHTGDIKQQHEHAHDGAIQGQYSLIDADGYRRIVAYTADDHHGFQANVRREPVEGHKVVKTVQKVIAQPAIAVQKYIQPAQPIAVQKYIQPAQQYVSAPVQQQYYSAPAQTKYTVAQPIVQKYVSAPVVQKYVSAPVVQKYVAPAPQYYSAPAQVIKTVAQPIKYSTSEQSSHVSFHGPSSQYHY</sequence>
<keyword evidence="6" id="KW-1185">Reference proteome</keyword>
<dbReference type="PANTHER" id="PTHR12236">
    <property type="entry name" value="STRUCTURAL CONTITUENT OF CUTICLE"/>
    <property type="match status" value="1"/>
</dbReference>